<gene>
    <name evidence="3" type="ORF">LPJ53_004508</name>
</gene>
<evidence type="ECO:0000256" key="2">
    <source>
        <dbReference type="SAM" id="SignalP"/>
    </source>
</evidence>
<feature type="region of interest" description="Disordered" evidence="1">
    <location>
        <begin position="121"/>
        <end position="144"/>
    </location>
</feature>
<protein>
    <submittedName>
        <fullName evidence="3">Uncharacterized protein</fullName>
    </submittedName>
</protein>
<keyword evidence="2" id="KW-0732">Signal</keyword>
<accession>A0A9W8CPR0</accession>
<feature type="signal peptide" evidence="2">
    <location>
        <begin position="1"/>
        <end position="19"/>
    </location>
</feature>
<feature type="compositionally biased region" description="Acidic residues" evidence="1">
    <location>
        <begin position="126"/>
        <end position="139"/>
    </location>
</feature>
<evidence type="ECO:0000313" key="4">
    <source>
        <dbReference type="Proteomes" id="UP001149813"/>
    </source>
</evidence>
<keyword evidence="4" id="KW-1185">Reference proteome</keyword>
<evidence type="ECO:0000313" key="3">
    <source>
        <dbReference type="EMBL" id="KAJ1720909.1"/>
    </source>
</evidence>
<proteinExistence type="predicted"/>
<feature type="chain" id="PRO_5040767826" evidence="2">
    <location>
        <begin position="20"/>
        <end position="168"/>
    </location>
</feature>
<dbReference type="EMBL" id="JANBOJ010000214">
    <property type="protein sequence ID" value="KAJ1720909.1"/>
    <property type="molecule type" value="Genomic_DNA"/>
</dbReference>
<name>A0A9W8CPR0_9FUNG</name>
<comment type="caution">
    <text evidence="3">The sequence shown here is derived from an EMBL/GenBank/DDBJ whole genome shotgun (WGS) entry which is preliminary data.</text>
</comment>
<organism evidence="3 4">
    <name type="scientific">Coemansia erecta</name>
    <dbReference type="NCBI Taxonomy" id="147472"/>
    <lineage>
        <taxon>Eukaryota</taxon>
        <taxon>Fungi</taxon>
        <taxon>Fungi incertae sedis</taxon>
        <taxon>Zoopagomycota</taxon>
        <taxon>Kickxellomycotina</taxon>
        <taxon>Kickxellomycetes</taxon>
        <taxon>Kickxellales</taxon>
        <taxon>Kickxellaceae</taxon>
        <taxon>Coemansia</taxon>
    </lineage>
</organism>
<reference evidence="3" key="1">
    <citation type="submission" date="2022-07" db="EMBL/GenBank/DDBJ databases">
        <title>Phylogenomic reconstructions and comparative analyses of Kickxellomycotina fungi.</title>
        <authorList>
            <person name="Reynolds N.K."/>
            <person name="Stajich J.E."/>
            <person name="Barry K."/>
            <person name="Grigoriev I.V."/>
            <person name="Crous P."/>
            <person name="Smith M.E."/>
        </authorList>
    </citation>
    <scope>NUCLEOTIDE SEQUENCE</scope>
    <source>
        <strain evidence="3">NBRC 32514</strain>
    </source>
</reference>
<dbReference type="OrthoDB" id="5582567at2759"/>
<evidence type="ECO:0000256" key="1">
    <source>
        <dbReference type="SAM" id="MobiDB-lite"/>
    </source>
</evidence>
<sequence>MKTFTFAAAALALVHSASAIMYIPTTSIENTEAYFEGVSQNWENVESVLKAQMNGYLSEGNYGAYAIMTSVYGSEIPDQFDEGYLSSLLGKLDEVGTVTWDDSELSSIGASYTKEHSISASSELDGLSDDASDDGDDDDSSKSGARSLAVSAGSVVLGAAAALAVALF</sequence>
<dbReference type="Proteomes" id="UP001149813">
    <property type="component" value="Unassembled WGS sequence"/>
</dbReference>
<dbReference type="AlphaFoldDB" id="A0A9W8CPR0"/>